<protein>
    <submittedName>
        <fullName evidence="6">Zf-MYND-domain-containing protein</fullName>
    </submittedName>
</protein>
<dbReference type="InterPro" id="IPR002893">
    <property type="entry name" value="Znf_MYND"/>
</dbReference>
<dbReference type="OrthoDB" id="432970at2759"/>
<keyword evidence="7" id="KW-1185">Reference proteome</keyword>
<dbReference type="EMBL" id="JH711574">
    <property type="protein sequence ID" value="EIW85734.1"/>
    <property type="molecule type" value="Genomic_DNA"/>
</dbReference>
<dbReference type="Gene3D" id="6.10.140.2220">
    <property type="match status" value="1"/>
</dbReference>
<evidence type="ECO:0000256" key="4">
    <source>
        <dbReference type="PROSITE-ProRule" id="PRU00134"/>
    </source>
</evidence>
<evidence type="ECO:0000256" key="3">
    <source>
        <dbReference type="ARBA" id="ARBA00022833"/>
    </source>
</evidence>
<evidence type="ECO:0000313" key="7">
    <source>
        <dbReference type="Proteomes" id="UP000053558"/>
    </source>
</evidence>
<dbReference type="GO" id="GO:0008270">
    <property type="term" value="F:zinc ion binding"/>
    <property type="evidence" value="ECO:0007669"/>
    <property type="project" value="UniProtKB-KW"/>
</dbReference>
<name>A0A5M3N3Y4_CONPW</name>
<reference evidence="7" key="1">
    <citation type="journal article" date="2012" name="Science">
        <title>The Paleozoic origin of enzymatic lignin decomposition reconstructed from 31 fungal genomes.</title>
        <authorList>
            <person name="Floudas D."/>
            <person name="Binder M."/>
            <person name="Riley R."/>
            <person name="Barry K."/>
            <person name="Blanchette R.A."/>
            <person name="Henrissat B."/>
            <person name="Martinez A.T."/>
            <person name="Otillar R."/>
            <person name="Spatafora J.W."/>
            <person name="Yadav J.S."/>
            <person name="Aerts A."/>
            <person name="Benoit I."/>
            <person name="Boyd A."/>
            <person name="Carlson A."/>
            <person name="Copeland A."/>
            <person name="Coutinho P.M."/>
            <person name="de Vries R.P."/>
            <person name="Ferreira P."/>
            <person name="Findley K."/>
            <person name="Foster B."/>
            <person name="Gaskell J."/>
            <person name="Glotzer D."/>
            <person name="Gorecki P."/>
            <person name="Heitman J."/>
            <person name="Hesse C."/>
            <person name="Hori C."/>
            <person name="Igarashi K."/>
            <person name="Jurgens J.A."/>
            <person name="Kallen N."/>
            <person name="Kersten P."/>
            <person name="Kohler A."/>
            <person name="Kuees U."/>
            <person name="Kumar T.K.A."/>
            <person name="Kuo A."/>
            <person name="LaButti K."/>
            <person name="Larrondo L.F."/>
            <person name="Lindquist E."/>
            <person name="Ling A."/>
            <person name="Lombard V."/>
            <person name="Lucas S."/>
            <person name="Lundell T."/>
            <person name="Martin R."/>
            <person name="McLaughlin D.J."/>
            <person name="Morgenstern I."/>
            <person name="Morin E."/>
            <person name="Murat C."/>
            <person name="Nagy L.G."/>
            <person name="Nolan M."/>
            <person name="Ohm R.A."/>
            <person name="Patyshakuliyeva A."/>
            <person name="Rokas A."/>
            <person name="Ruiz-Duenas F.J."/>
            <person name="Sabat G."/>
            <person name="Salamov A."/>
            <person name="Samejima M."/>
            <person name="Schmutz J."/>
            <person name="Slot J.C."/>
            <person name="St John F."/>
            <person name="Stenlid J."/>
            <person name="Sun H."/>
            <person name="Sun S."/>
            <person name="Syed K."/>
            <person name="Tsang A."/>
            <person name="Wiebenga A."/>
            <person name="Young D."/>
            <person name="Pisabarro A."/>
            <person name="Eastwood D.C."/>
            <person name="Martin F."/>
            <person name="Cullen D."/>
            <person name="Grigoriev I.V."/>
            <person name="Hibbett D.S."/>
        </authorList>
    </citation>
    <scope>NUCLEOTIDE SEQUENCE [LARGE SCALE GENOMIC DNA]</scope>
    <source>
        <strain evidence="7">RWD-64-598 SS2</strain>
    </source>
</reference>
<proteinExistence type="predicted"/>
<dbReference type="Pfam" id="PF01753">
    <property type="entry name" value="zf-MYND"/>
    <property type="match status" value="1"/>
</dbReference>
<sequence length="238" mass="26952">MPTNSSGDEELVVLSSHLIKGCVNCDRYETPDQKLLSCLGCGKVRYCSKECQLAHWLEHKVPCKLNRQAAQSSKTREPDGGRAAHEFGRWVQLNNPVFTVALYHALGLEADLNAYKTRGVVVQFASKPNRLNYPMHQRYNVTDGFTEDLDTIIQSMPPRLANPEELKQTLKGSRPTALILLFYDRATHVLKLHLPSLQELRDAAEGVDKPVKGDWLKWLDKAISNNFQDTIKLPKPFR</sequence>
<evidence type="ECO:0000259" key="5">
    <source>
        <dbReference type="PROSITE" id="PS50865"/>
    </source>
</evidence>
<dbReference type="GeneID" id="19210043"/>
<dbReference type="PROSITE" id="PS50865">
    <property type="entry name" value="ZF_MYND_2"/>
    <property type="match status" value="1"/>
</dbReference>
<dbReference type="AlphaFoldDB" id="A0A5M3N3Y4"/>
<keyword evidence="2 4" id="KW-0863">Zinc-finger</keyword>
<keyword evidence="3" id="KW-0862">Zinc</keyword>
<comment type="caution">
    <text evidence="6">The sequence shown here is derived from an EMBL/GenBank/DDBJ whole genome shotgun (WGS) entry which is preliminary data.</text>
</comment>
<evidence type="ECO:0000256" key="2">
    <source>
        <dbReference type="ARBA" id="ARBA00022771"/>
    </source>
</evidence>
<evidence type="ECO:0000256" key="1">
    <source>
        <dbReference type="ARBA" id="ARBA00022723"/>
    </source>
</evidence>
<dbReference type="RefSeq" id="XP_007764338.1">
    <property type="nucleotide sequence ID" value="XM_007766148.1"/>
</dbReference>
<evidence type="ECO:0000313" key="6">
    <source>
        <dbReference type="EMBL" id="EIW85734.1"/>
    </source>
</evidence>
<gene>
    <name evidence="6" type="ORF">CONPUDRAFT_80189</name>
</gene>
<dbReference type="SUPFAM" id="SSF144232">
    <property type="entry name" value="HIT/MYND zinc finger-like"/>
    <property type="match status" value="1"/>
</dbReference>
<dbReference type="Proteomes" id="UP000053558">
    <property type="component" value="Unassembled WGS sequence"/>
</dbReference>
<organism evidence="6 7">
    <name type="scientific">Coniophora puteana (strain RWD-64-598)</name>
    <name type="common">Brown rot fungus</name>
    <dbReference type="NCBI Taxonomy" id="741705"/>
    <lineage>
        <taxon>Eukaryota</taxon>
        <taxon>Fungi</taxon>
        <taxon>Dikarya</taxon>
        <taxon>Basidiomycota</taxon>
        <taxon>Agaricomycotina</taxon>
        <taxon>Agaricomycetes</taxon>
        <taxon>Agaricomycetidae</taxon>
        <taxon>Boletales</taxon>
        <taxon>Coniophorineae</taxon>
        <taxon>Coniophoraceae</taxon>
        <taxon>Coniophora</taxon>
    </lineage>
</organism>
<feature type="domain" description="MYND-type" evidence="5">
    <location>
        <begin position="22"/>
        <end position="63"/>
    </location>
</feature>
<dbReference type="KEGG" id="cput:CONPUDRAFT_80189"/>
<keyword evidence="1" id="KW-0479">Metal-binding</keyword>
<accession>A0A5M3N3Y4</accession>